<organism evidence="1 2">
    <name type="scientific">Kyrpidia spormannii</name>
    <dbReference type="NCBI Taxonomy" id="2055160"/>
    <lineage>
        <taxon>Bacteria</taxon>
        <taxon>Bacillati</taxon>
        <taxon>Bacillota</taxon>
        <taxon>Bacilli</taxon>
        <taxon>Bacillales</taxon>
        <taxon>Alicyclobacillaceae</taxon>
        <taxon>Kyrpidia</taxon>
    </lineage>
</organism>
<dbReference type="AlphaFoldDB" id="A0A6F9E6B3"/>
<dbReference type="EMBL" id="LR792683">
    <property type="protein sequence ID" value="CAB3392869.1"/>
    <property type="molecule type" value="Genomic_DNA"/>
</dbReference>
<evidence type="ECO:0000313" key="1">
    <source>
        <dbReference type="EMBL" id="CAB3392869.1"/>
    </source>
</evidence>
<gene>
    <name evidence="1" type="ORF">COOX1_1626</name>
</gene>
<accession>A0A6F9E6B3</accession>
<sequence>MRSSLSVGLERKTGFEPAALALARRCSTPELLPRTIAGNLLHADLPLIRPASYGERTWSSQPGSNW</sequence>
<protein>
    <submittedName>
        <fullName evidence="1">Uncharacterized protein</fullName>
    </submittedName>
</protein>
<dbReference type="Proteomes" id="UP000502196">
    <property type="component" value="Chromosome"/>
</dbReference>
<reference evidence="1 2" key="1">
    <citation type="submission" date="2020-04" db="EMBL/GenBank/DDBJ databases">
        <authorList>
            <person name="Hogendoorn C."/>
        </authorList>
    </citation>
    <scope>NUCLEOTIDE SEQUENCE [LARGE SCALE GENOMIC DNA]</scope>
    <source>
        <strain evidence="1">COOX1</strain>
    </source>
</reference>
<name>A0A6F9E6B3_9BACL</name>
<evidence type="ECO:0000313" key="2">
    <source>
        <dbReference type="Proteomes" id="UP000502196"/>
    </source>
</evidence>
<proteinExistence type="predicted"/>